<feature type="compositionally biased region" description="Low complexity" evidence="6">
    <location>
        <begin position="144"/>
        <end position="157"/>
    </location>
</feature>
<feature type="region of interest" description="Disordered" evidence="6">
    <location>
        <begin position="198"/>
        <end position="224"/>
    </location>
</feature>
<dbReference type="Gene3D" id="3.40.50.300">
    <property type="entry name" value="P-loop containing nucleotide triphosphate hydrolases"/>
    <property type="match status" value="2"/>
</dbReference>
<comment type="subcellular location">
    <subcellularLocation>
        <location evidence="1">Cytoplasm</location>
    </subcellularLocation>
</comment>
<feature type="compositionally biased region" description="Basic and acidic residues" evidence="6">
    <location>
        <begin position="112"/>
        <end position="126"/>
    </location>
</feature>
<dbReference type="Gene3D" id="1.10.8.60">
    <property type="match status" value="2"/>
</dbReference>
<organism evidence="9 10">
    <name type="scientific">Ficus carica</name>
    <name type="common">Common fig</name>
    <dbReference type="NCBI Taxonomy" id="3494"/>
    <lineage>
        <taxon>Eukaryota</taxon>
        <taxon>Viridiplantae</taxon>
        <taxon>Streptophyta</taxon>
        <taxon>Embryophyta</taxon>
        <taxon>Tracheophyta</taxon>
        <taxon>Spermatophyta</taxon>
        <taxon>Magnoliopsida</taxon>
        <taxon>eudicotyledons</taxon>
        <taxon>Gunneridae</taxon>
        <taxon>Pentapetalae</taxon>
        <taxon>rosids</taxon>
        <taxon>fabids</taxon>
        <taxon>Rosales</taxon>
        <taxon>Moraceae</taxon>
        <taxon>Ficeae</taxon>
        <taxon>Ficus</taxon>
    </lineage>
</organism>
<proteinExistence type="inferred from homology"/>
<feature type="compositionally biased region" description="Gly residues" evidence="6">
    <location>
        <begin position="240"/>
        <end position="251"/>
    </location>
</feature>
<dbReference type="PANTHER" id="PTHR48470">
    <property type="entry name" value="CELL DIVISION CONTROL PROTEIN 48 C ISOFORM 1"/>
    <property type="match status" value="1"/>
</dbReference>
<feature type="domain" description="AAA+ ATPase" evidence="7">
    <location>
        <begin position="623"/>
        <end position="759"/>
    </location>
</feature>
<evidence type="ECO:0000256" key="1">
    <source>
        <dbReference type="ARBA" id="ARBA00004496"/>
    </source>
</evidence>
<feature type="region of interest" description="Disordered" evidence="6">
    <location>
        <begin position="64"/>
        <end position="185"/>
    </location>
</feature>
<evidence type="ECO:0000256" key="5">
    <source>
        <dbReference type="ARBA" id="ARBA00022840"/>
    </source>
</evidence>
<dbReference type="GO" id="GO:0016887">
    <property type="term" value="F:ATP hydrolysis activity"/>
    <property type="evidence" value="ECO:0007669"/>
    <property type="project" value="InterPro"/>
</dbReference>
<dbReference type="InterPro" id="IPR055278">
    <property type="entry name" value="CDC48c"/>
</dbReference>
<dbReference type="AlphaFoldDB" id="A0AA88DW26"/>
<accession>A0AA88DW26</accession>
<feature type="compositionally biased region" description="Basic and acidic residues" evidence="6">
    <location>
        <begin position="210"/>
        <end position="224"/>
    </location>
</feature>
<evidence type="ECO:0000256" key="6">
    <source>
        <dbReference type="SAM" id="MobiDB-lite"/>
    </source>
</evidence>
<evidence type="ECO:0000313" key="10">
    <source>
        <dbReference type="Proteomes" id="UP001187192"/>
    </source>
</evidence>
<feature type="compositionally biased region" description="Acidic residues" evidence="6">
    <location>
        <begin position="158"/>
        <end position="168"/>
    </location>
</feature>
<sequence length="863" mass="95393">MRKRFGGGGGGSFSQPMRHVLRRRLDAFKHLHSSTIDEIVDHLRSTYPDYRRDKLAVLTRFVQQTLDSSPGKPLPKKQSRSPPSPPFLFADDDDDDVDGDGGRTASRKKPKRSADDDGEERLRQMEQVHLQRIQRSDQNGPSTSEESASGDESSSGSEEGEEDSDDGDGAVSTSEDAVYGEKLEPKVDLMKSMLRDSYKEANSAAAKVKSAAEKDKEKGTEKNLELELPDSREKVRMMSGIGGGGGGGGGKRLPVESKREAKGGSSSVADVEVKGNSEGPRFRDFGGMKKVLEELETEVLLPLYHPQIPRHLGVRPITGILFHGPPGCGKTKLAHAIANETRVPFYKISATEIVSGVSGASEENIRELFLKAQRTAPSIVFIDEIDAIASKRENLQREMERRIVTQLMTCMDESHRLVKPTDVNSESKSPDSTPGYVLVIGASNRPDAIDPALRRPGRFDREISLGVPDETARAEILSVRINSNRMRLEGSFDIHKIARSTPGFVGADLEALANKAGNLAMKRIADEKRSEISKDCKDEEHDKEWWKEPWLPEEMEKLTITMEDFVEAVKMVQPSSKREGFSSIPDTKWEDVGGLDLLRQEFDRYIIRRIKCPDEYEAFGVNLETGFLLYGPPGCGKTLIAKAVANEAGANFIHVKGPELLNKYVGESELSVRTLFSRARTCSPCIIFFDEVDALTTKRGSEGAHVVERLLNQLLIELDGAEQRRGVFVIGATNRPDVIDNALLRPGRLGKLIYVPLPSPEERCLILKALVRKKPVDESVDLNAIALMPACESFSGVDLSQMVNDAAMIAFEERWTSTDSDLAGVPRVIKTTHFELAATKVRPSVGIEQKLYYKMLSEKFKAG</sequence>
<dbReference type="SMART" id="SM00382">
    <property type="entry name" value="AAA"/>
    <property type="match status" value="2"/>
</dbReference>
<dbReference type="InterPro" id="IPR041569">
    <property type="entry name" value="AAA_lid_3"/>
</dbReference>
<evidence type="ECO:0000256" key="3">
    <source>
        <dbReference type="ARBA" id="ARBA00022490"/>
    </source>
</evidence>
<keyword evidence="10" id="KW-1185">Reference proteome</keyword>
<comment type="similarity">
    <text evidence="2">Belongs to the AAA ATPase family.</text>
</comment>
<keyword evidence="3" id="KW-0963">Cytoplasm</keyword>
<evidence type="ECO:0000256" key="2">
    <source>
        <dbReference type="ARBA" id="ARBA00006914"/>
    </source>
</evidence>
<dbReference type="FunFam" id="3.40.50.300:FF:000567">
    <property type="entry name" value="ATPase, AAA family protein"/>
    <property type="match status" value="1"/>
</dbReference>
<feature type="domain" description="AAA+ ATPase" evidence="7">
    <location>
        <begin position="316"/>
        <end position="469"/>
    </location>
</feature>
<name>A0AA88DW26_FICCA</name>
<evidence type="ECO:0000313" key="9">
    <source>
        <dbReference type="EMBL" id="GMN62922.1"/>
    </source>
</evidence>
<comment type="caution">
    <text evidence="9">The sequence shown here is derived from an EMBL/GenBank/DDBJ whole genome shotgun (WGS) entry which is preliminary data.</text>
</comment>
<dbReference type="GO" id="GO:0005524">
    <property type="term" value="F:ATP binding"/>
    <property type="evidence" value="ECO:0007669"/>
    <property type="project" value="UniProtKB-KW"/>
</dbReference>
<dbReference type="InterPro" id="IPR003593">
    <property type="entry name" value="AAA+_ATPase"/>
</dbReference>
<feature type="compositionally biased region" description="Low complexity" evidence="6">
    <location>
        <begin position="200"/>
        <end position="209"/>
    </location>
</feature>
<dbReference type="InterPro" id="IPR027417">
    <property type="entry name" value="P-loop_NTPase"/>
</dbReference>
<feature type="compositionally biased region" description="Basic and acidic residues" evidence="6">
    <location>
        <begin position="253"/>
        <end position="262"/>
    </location>
</feature>
<keyword evidence="4" id="KW-0547">Nucleotide-binding</keyword>
<feature type="compositionally biased region" description="Acidic residues" evidence="6">
    <location>
        <begin position="90"/>
        <end position="99"/>
    </location>
</feature>
<dbReference type="PROSITE" id="PS00674">
    <property type="entry name" value="AAA"/>
    <property type="match status" value="2"/>
</dbReference>
<evidence type="ECO:0000259" key="7">
    <source>
        <dbReference type="SMART" id="SM00382"/>
    </source>
</evidence>
<dbReference type="Proteomes" id="UP001187192">
    <property type="component" value="Unassembled WGS sequence"/>
</dbReference>
<dbReference type="InterPro" id="IPR003960">
    <property type="entry name" value="ATPase_AAA_CS"/>
</dbReference>
<dbReference type="InterPro" id="IPR003959">
    <property type="entry name" value="ATPase_AAA_core"/>
</dbReference>
<dbReference type="EMBL" id="BTGU01000137">
    <property type="protein sequence ID" value="GMN62877.1"/>
    <property type="molecule type" value="Genomic_DNA"/>
</dbReference>
<dbReference type="GO" id="GO:0005737">
    <property type="term" value="C:cytoplasm"/>
    <property type="evidence" value="ECO:0007669"/>
    <property type="project" value="UniProtKB-SubCell"/>
</dbReference>
<evidence type="ECO:0000313" key="8">
    <source>
        <dbReference type="EMBL" id="GMN62877.1"/>
    </source>
</evidence>
<dbReference type="Pfam" id="PF17862">
    <property type="entry name" value="AAA_lid_3"/>
    <property type="match status" value="1"/>
</dbReference>
<protein>
    <recommendedName>
        <fullName evidence="7">AAA+ ATPase domain-containing protein</fullName>
    </recommendedName>
</protein>
<reference evidence="9" key="1">
    <citation type="submission" date="2023-07" db="EMBL/GenBank/DDBJ databases">
        <title>draft genome sequence of fig (Ficus carica).</title>
        <authorList>
            <person name="Takahashi T."/>
            <person name="Nishimura K."/>
        </authorList>
    </citation>
    <scope>NUCLEOTIDE SEQUENCE</scope>
</reference>
<feature type="region of interest" description="Disordered" evidence="6">
    <location>
        <begin position="239"/>
        <end position="275"/>
    </location>
</feature>
<evidence type="ECO:0000256" key="4">
    <source>
        <dbReference type="ARBA" id="ARBA00022741"/>
    </source>
</evidence>
<gene>
    <name evidence="8" type="ORF">TIFTF001_031952</name>
    <name evidence="9" type="ORF">TIFTF001_031997</name>
</gene>
<dbReference type="PANTHER" id="PTHR48470:SF1">
    <property type="entry name" value="CELL DIVISION CONTROL PROTEIN 48 C ISOFORM 1"/>
    <property type="match status" value="1"/>
</dbReference>
<dbReference type="FunFam" id="3.40.50.300:FF:000365">
    <property type="entry name" value="Ribosome biogenesis ATPase RIX7"/>
    <property type="match status" value="1"/>
</dbReference>
<dbReference type="FunFam" id="1.10.8.60:FF:000109">
    <property type="entry name" value="Cell division control protein 48 homolog C"/>
    <property type="match status" value="1"/>
</dbReference>
<dbReference type="EMBL" id="BTGU01000138">
    <property type="protein sequence ID" value="GMN62922.1"/>
    <property type="molecule type" value="Genomic_DNA"/>
</dbReference>
<dbReference type="SUPFAM" id="SSF52540">
    <property type="entry name" value="P-loop containing nucleoside triphosphate hydrolases"/>
    <property type="match status" value="2"/>
</dbReference>
<keyword evidence="5" id="KW-0067">ATP-binding</keyword>
<dbReference type="Pfam" id="PF00004">
    <property type="entry name" value="AAA"/>
    <property type="match status" value="2"/>
</dbReference>